<dbReference type="AlphaFoldDB" id="A0A0N4ZZ02"/>
<protein>
    <submittedName>
        <fullName evidence="2">KilA-N domain-containing protein</fullName>
    </submittedName>
</protein>
<dbReference type="Proteomes" id="UP000038045">
    <property type="component" value="Unplaced"/>
</dbReference>
<sequence>MEEIVDIRDHIKLLNTKIDRIEQHLDIIIKKINVMPHIISMLEKLSKDSPINGTNNNLLLDSDSDITLKDLEFVTNEKKSISADDVLTDESDEEYAEALSINYPIYRKFNCTIYTSMEQNRYSKIGNFECTFVKRDVKNYILQAISTELTVHKIKYEILCGVDNSSYRLEKMKDFFLIKINRNALLSNDKNIRPIVLKFNDKEDANKIYSCLQKE</sequence>
<evidence type="ECO:0000313" key="2">
    <source>
        <dbReference type="WBParaSite" id="PTRK_0001401700.1"/>
    </source>
</evidence>
<keyword evidence="1" id="KW-1185">Reference proteome</keyword>
<organism evidence="1 2">
    <name type="scientific">Parastrongyloides trichosuri</name>
    <name type="common">Possum-specific nematode worm</name>
    <dbReference type="NCBI Taxonomy" id="131310"/>
    <lineage>
        <taxon>Eukaryota</taxon>
        <taxon>Metazoa</taxon>
        <taxon>Ecdysozoa</taxon>
        <taxon>Nematoda</taxon>
        <taxon>Chromadorea</taxon>
        <taxon>Rhabditida</taxon>
        <taxon>Tylenchina</taxon>
        <taxon>Panagrolaimomorpha</taxon>
        <taxon>Strongyloidoidea</taxon>
        <taxon>Strongyloididae</taxon>
        <taxon>Parastrongyloides</taxon>
    </lineage>
</organism>
<dbReference type="WBParaSite" id="PTRK_0001401700.1">
    <property type="protein sequence ID" value="PTRK_0001401700.1"/>
    <property type="gene ID" value="PTRK_0001401700"/>
</dbReference>
<evidence type="ECO:0000313" key="1">
    <source>
        <dbReference type="Proteomes" id="UP000038045"/>
    </source>
</evidence>
<name>A0A0N4ZZ02_PARTI</name>
<reference evidence="2" key="1">
    <citation type="submission" date="2017-02" db="UniProtKB">
        <authorList>
            <consortium name="WormBaseParasite"/>
        </authorList>
    </citation>
    <scope>IDENTIFICATION</scope>
</reference>
<accession>A0A0N4ZZ02</accession>
<proteinExistence type="predicted"/>